<feature type="chain" id="PRO_5016613306" description="DUF3558 domain-containing protein" evidence="1">
    <location>
        <begin position="21"/>
        <end position="168"/>
    </location>
</feature>
<dbReference type="AlphaFoldDB" id="A0A371XHY3"/>
<feature type="signal peptide" evidence="1">
    <location>
        <begin position="1"/>
        <end position="20"/>
    </location>
</feature>
<evidence type="ECO:0000313" key="3">
    <source>
        <dbReference type="Proteomes" id="UP000262379"/>
    </source>
</evidence>
<sequence length="168" mass="18029">MRKILLHTAFMTLLSVGSQAADRGTPLESPACKLVTQHQIETYTGTPAALKESRGSEDEASVCSWVGSNEDAAVSVMLFPGSSHGIPKGAERSYFDQMIEGEKRKYEAGEFVAVPELADDAWALDLADNPTQYFAVYLIKGEDNVTIVSNGIGLEATVAIAREAASQM</sequence>
<keyword evidence="1" id="KW-0732">Signal</keyword>
<protein>
    <recommendedName>
        <fullName evidence="4">DUF3558 domain-containing protein</fullName>
    </recommendedName>
</protein>
<keyword evidence="3" id="KW-1185">Reference proteome</keyword>
<organism evidence="2 3">
    <name type="scientific">Mesorhizobium denitrificans</name>
    <dbReference type="NCBI Taxonomy" id="2294114"/>
    <lineage>
        <taxon>Bacteria</taxon>
        <taxon>Pseudomonadati</taxon>
        <taxon>Pseudomonadota</taxon>
        <taxon>Alphaproteobacteria</taxon>
        <taxon>Hyphomicrobiales</taxon>
        <taxon>Phyllobacteriaceae</taxon>
        <taxon>Mesorhizobium</taxon>
    </lineage>
</organism>
<proteinExistence type="predicted"/>
<reference evidence="3" key="1">
    <citation type="submission" date="2018-08" db="EMBL/GenBank/DDBJ databases">
        <authorList>
            <person name="Im W.T."/>
        </authorList>
    </citation>
    <scope>NUCLEOTIDE SEQUENCE [LARGE SCALE GENOMIC DNA]</scope>
    <source>
        <strain evidence="3">LA-28</strain>
    </source>
</reference>
<dbReference type="Proteomes" id="UP000262379">
    <property type="component" value="Unassembled WGS sequence"/>
</dbReference>
<dbReference type="EMBL" id="QURN01000004">
    <property type="protein sequence ID" value="RFC68644.1"/>
    <property type="molecule type" value="Genomic_DNA"/>
</dbReference>
<evidence type="ECO:0000256" key="1">
    <source>
        <dbReference type="SAM" id="SignalP"/>
    </source>
</evidence>
<name>A0A371XHY3_9HYPH</name>
<evidence type="ECO:0008006" key="4">
    <source>
        <dbReference type="Google" id="ProtNLM"/>
    </source>
</evidence>
<accession>A0A371XHY3</accession>
<gene>
    <name evidence="2" type="ORF">DY251_06685</name>
</gene>
<comment type="caution">
    <text evidence="2">The sequence shown here is derived from an EMBL/GenBank/DDBJ whole genome shotgun (WGS) entry which is preliminary data.</text>
</comment>
<evidence type="ECO:0000313" key="2">
    <source>
        <dbReference type="EMBL" id="RFC68644.1"/>
    </source>
</evidence>